<feature type="compositionally biased region" description="Low complexity" evidence="5">
    <location>
        <begin position="1275"/>
        <end position="1288"/>
    </location>
</feature>
<evidence type="ECO:0000313" key="8">
    <source>
        <dbReference type="Proteomes" id="UP001419268"/>
    </source>
</evidence>
<name>A0AAP0PFZ1_9MAGN</name>
<accession>A0AAP0PFZ1</accession>
<feature type="compositionally biased region" description="Basic and acidic residues" evidence="5">
    <location>
        <begin position="1289"/>
        <end position="1308"/>
    </location>
</feature>
<evidence type="ECO:0000256" key="4">
    <source>
        <dbReference type="SAM" id="Coils"/>
    </source>
</evidence>
<feature type="compositionally biased region" description="Low complexity" evidence="5">
    <location>
        <begin position="1111"/>
        <end position="1126"/>
    </location>
</feature>
<feature type="region of interest" description="Disordered" evidence="5">
    <location>
        <begin position="284"/>
        <end position="317"/>
    </location>
</feature>
<dbReference type="Gene3D" id="3.30.40.100">
    <property type="match status" value="1"/>
</dbReference>
<feature type="compositionally biased region" description="Polar residues" evidence="5">
    <location>
        <begin position="561"/>
        <end position="574"/>
    </location>
</feature>
<dbReference type="InterPro" id="IPR055300">
    <property type="entry name" value="CWZF3/5/7"/>
</dbReference>
<feature type="compositionally biased region" description="Polar residues" evidence="5">
    <location>
        <begin position="228"/>
        <end position="239"/>
    </location>
</feature>
<feature type="compositionally biased region" description="Polar residues" evidence="5">
    <location>
        <begin position="596"/>
        <end position="613"/>
    </location>
</feature>
<dbReference type="Pfam" id="PF07496">
    <property type="entry name" value="zf-CW"/>
    <property type="match status" value="1"/>
</dbReference>
<feature type="compositionally biased region" description="Polar residues" evidence="5">
    <location>
        <begin position="157"/>
        <end position="186"/>
    </location>
</feature>
<dbReference type="InterPro" id="IPR011124">
    <property type="entry name" value="Znf_CW"/>
</dbReference>
<feature type="compositionally biased region" description="Basic and acidic residues" evidence="5">
    <location>
        <begin position="1202"/>
        <end position="1219"/>
    </location>
</feature>
<gene>
    <name evidence="7" type="ORF">Scep_009087</name>
</gene>
<protein>
    <recommendedName>
        <fullName evidence="6">CW-type domain-containing protein</fullName>
    </recommendedName>
</protein>
<feature type="compositionally biased region" description="Basic and acidic residues" evidence="5">
    <location>
        <begin position="1070"/>
        <end position="1089"/>
    </location>
</feature>
<feature type="domain" description="CW-type" evidence="6">
    <location>
        <begin position="727"/>
        <end position="780"/>
    </location>
</feature>
<dbReference type="InterPro" id="IPR056406">
    <property type="entry name" value="THD_CWZF3/5/7"/>
</dbReference>
<dbReference type="PROSITE" id="PS51050">
    <property type="entry name" value="ZF_CW"/>
    <property type="match status" value="1"/>
</dbReference>
<evidence type="ECO:0000313" key="7">
    <source>
        <dbReference type="EMBL" id="KAK9139406.1"/>
    </source>
</evidence>
<feature type="compositionally biased region" description="Basic and acidic residues" evidence="5">
    <location>
        <begin position="472"/>
        <end position="484"/>
    </location>
</feature>
<keyword evidence="8" id="KW-1185">Reference proteome</keyword>
<feature type="compositionally biased region" description="Basic and acidic residues" evidence="5">
    <location>
        <begin position="626"/>
        <end position="638"/>
    </location>
</feature>
<feature type="compositionally biased region" description="Polar residues" evidence="5">
    <location>
        <begin position="840"/>
        <end position="858"/>
    </location>
</feature>
<dbReference type="Pfam" id="PF24756">
    <property type="entry name" value="THD_CWZF3-5-7"/>
    <property type="match status" value="1"/>
</dbReference>
<feature type="region of interest" description="Disordered" evidence="5">
    <location>
        <begin position="472"/>
        <end position="699"/>
    </location>
</feature>
<feature type="region of interest" description="Disordered" evidence="5">
    <location>
        <begin position="157"/>
        <end position="196"/>
    </location>
</feature>
<feature type="compositionally biased region" description="Low complexity" evidence="5">
    <location>
        <begin position="287"/>
        <end position="301"/>
    </location>
</feature>
<feature type="compositionally biased region" description="Basic and acidic residues" evidence="5">
    <location>
        <begin position="1348"/>
        <end position="1390"/>
    </location>
</feature>
<feature type="compositionally biased region" description="Basic and acidic residues" evidence="5">
    <location>
        <begin position="880"/>
        <end position="894"/>
    </location>
</feature>
<evidence type="ECO:0000256" key="3">
    <source>
        <dbReference type="ARBA" id="ARBA00022833"/>
    </source>
</evidence>
<feature type="coiled-coil region" evidence="4">
    <location>
        <begin position="1531"/>
        <end position="1558"/>
    </location>
</feature>
<keyword evidence="3" id="KW-0862">Zinc</keyword>
<comment type="caution">
    <text evidence="7">The sequence shown here is derived from an EMBL/GenBank/DDBJ whole genome shotgun (WGS) entry which is preliminary data.</text>
</comment>
<dbReference type="Proteomes" id="UP001419268">
    <property type="component" value="Unassembled WGS sequence"/>
</dbReference>
<reference evidence="7 8" key="1">
    <citation type="submission" date="2024-01" db="EMBL/GenBank/DDBJ databases">
        <title>Genome assemblies of Stephania.</title>
        <authorList>
            <person name="Yang L."/>
        </authorList>
    </citation>
    <scope>NUCLEOTIDE SEQUENCE [LARGE SCALE GENOMIC DNA]</scope>
    <source>
        <strain evidence="7">JXDWG</strain>
        <tissue evidence="7">Leaf</tissue>
    </source>
</reference>
<keyword evidence="2" id="KW-0863">Zinc-finger</keyword>
<organism evidence="7 8">
    <name type="scientific">Stephania cephalantha</name>
    <dbReference type="NCBI Taxonomy" id="152367"/>
    <lineage>
        <taxon>Eukaryota</taxon>
        <taxon>Viridiplantae</taxon>
        <taxon>Streptophyta</taxon>
        <taxon>Embryophyta</taxon>
        <taxon>Tracheophyta</taxon>
        <taxon>Spermatophyta</taxon>
        <taxon>Magnoliopsida</taxon>
        <taxon>Ranunculales</taxon>
        <taxon>Menispermaceae</taxon>
        <taxon>Menispermoideae</taxon>
        <taxon>Cissampelideae</taxon>
        <taxon>Stephania</taxon>
    </lineage>
</organism>
<dbReference type="EMBL" id="JBBNAG010000004">
    <property type="protein sequence ID" value="KAK9139406.1"/>
    <property type="molecule type" value="Genomic_DNA"/>
</dbReference>
<feature type="compositionally biased region" description="Basic and acidic residues" evidence="5">
    <location>
        <begin position="662"/>
        <end position="691"/>
    </location>
</feature>
<sequence length="1772" mass="193816">MGASDSFDGTMRSIVASWASVVPNSMNRRTCTLWGVRSSPGRGKYPRARDLVVLVWILVELAIGSAQIEAGELRKLGFGGMEDTELEEGEAYDYRDADYADDADERIDPDVYLSYLLLPYRGAECVGTPSKDFEGGELSAENLGAKFGGYGSFLPSQQRSPSILSHTRNSPNIQRFGTPRSPNSLPSKDPNQKATVASSAIPYTRLGPASTSAVLSPVSRGLFVENSQKTDVHQSSSRGSGDAIPKHPPVSKTINSTDQKTLKVRIKMGPDNMSQKTAALCSGLGLDISPSSSPEDSPIESGGLSPESRDSPDESPTSILQIMTTFPVPGGFLLSPLGDSLLHLTQKKKLLRDGKTAIARKGIQESSSLSLDEVTAMKGDRTFFGETKAESVDRSGIPRDVKNGIVKDMENEISALLKKEIDIETHEGRELISNSLKLPLLSSSKCSIGDMKNSIVCSSDLSVEDSKTIFKDRRLSSDRREDGKQPMANQDADRTERPNSYIGLVDKGSVDKKMNFDNDTQYLPKKDGKSKGSKSVDSYKSDADGGKWKNHSDPPKDKISINVTSYEQDGTQMLNKKDHFLPGGKKKSKGSQSNGIPSTEVQNESSKIASSASLKDRKVTSNHSSKSNDESKYRESGKTTESQRGLFADAKVEQAENFVDPPMKEKLKEVKTRVVEKESNQFAEKSRDKPSSKKVNNQVMSEAGPKVAETVTPLSGAGLASDAVAPIVIEENWVCCDKCQKWRLLPYGTNPAHLPKKWLCSMLNWLPGKNSCSVSEDETTKALNALYQLPVQDNQSNLHGQFSTQKKQGPKEITNAAGYVGSVPVLSSTKKTHTQSTKSRSLNDMNQSPLDFNLTNKSALEHSSKSSDSAATKRKHKQKEKRESASNEGDARHTKTERKRGHGQGGYESSKKIKHEDMNHVSEDWNFEHGITIGNVASGSVNGFSARESRKNDVQKYNEYSSPKDTKYDATDCLRRSAQKMKESVQVSSEGATQDMRGFEKMNVAMKKRKVDEWQDSHVYERELLPNNGLHLEADVMLFEEETSGSELKREKKARVSKPDGKSSSRSKGRREMGNEKGIVKDHQQKHNQEGSIESQPIFDGLNTLKKDVGGTHSSLAATSSSSKVSGSHRKKANGEEVKGSPVESVSSSPLRIPNPDKVVSARKALVVKYDVTNGACSFTDSPRKCLDGEGDCGSDRAGMMSKERNPDVVHCDYQDKSANKISVSKTRPYKKPPHYEYENLHAVDTGADTVSQHKLGKEHLYDDVRVKSDYNLNSGSLSQKSGKGSSSRSKDKQRSSKTEFDKGKIKVSDSFGELGEPCSAKKRHDVAIESHENLNYLDEMRDVKYNVQKKYDSKPGKDERNLDKKHSAGSRSDGKRENQSKLGGRDGSDMRLGVSGDKNDKSYRLQTPLQHQEAKKTLHQSISDGTDPVETSGRGKAQLLPDSGDKPDTKVQHLRTMNGAKKGSGTDASVADASGSGGEVMKGTKQPRKSDNQDVSLQFTLRQSTPNCNASADLDGPVAVRRDSSNQAAAANALKEAKDLKHSADRLKNAGSDLERTGLYFEAALKFLYGASLLEPCNVESAKHGETQSMQVYSSTANLCGFVAHEYERCKELASAALAYKCMEVAYMRVIYAKHVSANRDRNELQSAFLMLPPGESPSSSASDVDNLNNQGVLDKAVLGKGANSPHVAGNHVIVPRNKPNFARLLNFAHDVNSAMEASRKSQNAFAAANVNLEEARYESITSVKRVLDFNFHDVQGLLRLVRLAIQAISR</sequence>
<evidence type="ECO:0000256" key="2">
    <source>
        <dbReference type="ARBA" id="ARBA00022771"/>
    </source>
</evidence>
<evidence type="ECO:0000256" key="1">
    <source>
        <dbReference type="ARBA" id="ARBA00022723"/>
    </source>
</evidence>
<evidence type="ECO:0000259" key="6">
    <source>
        <dbReference type="PROSITE" id="PS51050"/>
    </source>
</evidence>
<feature type="region of interest" description="Disordered" evidence="5">
    <location>
        <begin position="1273"/>
        <end position="1336"/>
    </location>
</feature>
<dbReference type="PANTHER" id="PTHR46524">
    <property type="entry name" value="CW-TYPE ZINC FINGER"/>
    <property type="match status" value="1"/>
</dbReference>
<feature type="region of interest" description="Disordered" evidence="5">
    <location>
        <begin position="1188"/>
        <end position="1234"/>
    </location>
</feature>
<keyword evidence="4" id="KW-0175">Coiled coil</keyword>
<dbReference type="PANTHER" id="PTHR46524:SF7">
    <property type="entry name" value="CW-TYPE ZINC FINGER"/>
    <property type="match status" value="1"/>
</dbReference>
<feature type="region of interest" description="Disordered" evidence="5">
    <location>
        <begin position="1043"/>
        <end position="1156"/>
    </location>
</feature>
<keyword evidence="1" id="KW-0479">Metal-binding</keyword>
<feature type="region of interest" description="Disordered" evidence="5">
    <location>
        <begin position="228"/>
        <end position="260"/>
    </location>
</feature>
<proteinExistence type="predicted"/>
<evidence type="ECO:0000256" key="5">
    <source>
        <dbReference type="SAM" id="MobiDB-lite"/>
    </source>
</evidence>
<feature type="compositionally biased region" description="Basic and acidic residues" evidence="5">
    <location>
        <begin position="1326"/>
        <end position="1336"/>
    </location>
</feature>
<feature type="region of interest" description="Disordered" evidence="5">
    <location>
        <begin position="1348"/>
        <end position="1493"/>
    </location>
</feature>
<feature type="region of interest" description="Disordered" evidence="5">
    <location>
        <begin position="824"/>
        <end position="914"/>
    </location>
</feature>
<feature type="compositionally biased region" description="Basic and acidic residues" evidence="5">
    <location>
        <begin position="537"/>
        <end position="559"/>
    </location>
</feature>
<dbReference type="GO" id="GO:0008270">
    <property type="term" value="F:zinc ion binding"/>
    <property type="evidence" value="ECO:0007669"/>
    <property type="project" value="UniProtKB-KW"/>
</dbReference>